<proteinExistence type="predicted"/>
<evidence type="ECO:0008006" key="3">
    <source>
        <dbReference type="Google" id="ProtNLM"/>
    </source>
</evidence>
<comment type="caution">
    <text evidence="1">The sequence shown here is derived from an EMBL/GenBank/DDBJ whole genome shotgun (WGS) entry which is preliminary data.</text>
</comment>
<accession>A0ABW0ZFS8</accession>
<gene>
    <name evidence="1" type="ORF">ACFPQB_01405</name>
</gene>
<evidence type="ECO:0000313" key="1">
    <source>
        <dbReference type="EMBL" id="MFC5727555.1"/>
    </source>
</evidence>
<organism evidence="1 2">
    <name type="scientific">Nocardioides vastitatis</name>
    <dbReference type="NCBI Taxonomy" id="2568655"/>
    <lineage>
        <taxon>Bacteria</taxon>
        <taxon>Bacillati</taxon>
        <taxon>Actinomycetota</taxon>
        <taxon>Actinomycetes</taxon>
        <taxon>Propionibacteriales</taxon>
        <taxon>Nocardioidaceae</taxon>
        <taxon>Nocardioides</taxon>
    </lineage>
</organism>
<dbReference type="EMBL" id="JBHSNS010000001">
    <property type="protein sequence ID" value="MFC5727555.1"/>
    <property type="molecule type" value="Genomic_DNA"/>
</dbReference>
<keyword evidence="2" id="KW-1185">Reference proteome</keyword>
<evidence type="ECO:0000313" key="2">
    <source>
        <dbReference type="Proteomes" id="UP001596072"/>
    </source>
</evidence>
<protein>
    <recommendedName>
        <fullName evidence="3">Phospholipase C/D domain-containing protein</fullName>
    </recommendedName>
</protein>
<sequence length="66" mass="6785">MAATGLVAALALRSGRAGQVAASGWLAHAVFDLTHEPGSGSLFPAWYPAVCAGFDVGVAWDLLTER</sequence>
<name>A0ABW0ZFS8_9ACTN</name>
<dbReference type="RefSeq" id="WP_206056415.1">
    <property type="nucleotide sequence ID" value="NZ_JBHSNS010000001.1"/>
</dbReference>
<reference evidence="2" key="1">
    <citation type="journal article" date="2019" name="Int. J. Syst. Evol. Microbiol.">
        <title>The Global Catalogue of Microorganisms (GCM) 10K type strain sequencing project: providing services to taxonomists for standard genome sequencing and annotation.</title>
        <authorList>
            <consortium name="The Broad Institute Genomics Platform"/>
            <consortium name="The Broad Institute Genome Sequencing Center for Infectious Disease"/>
            <person name="Wu L."/>
            <person name="Ma J."/>
        </authorList>
    </citation>
    <scope>NUCLEOTIDE SEQUENCE [LARGE SCALE GENOMIC DNA]</scope>
    <source>
        <strain evidence="2">YIM 94188</strain>
    </source>
</reference>
<dbReference type="Proteomes" id="UP001596072">
    <property type="component" value="Unassembled WGS sequence"/>
</dbReference>